<dbReference type="EMBL" id="LCAB01000006">
    <property type="protein sequence ID" value="KKR83335.1"/>
    <property type="molecule type" value="Genomic_DNA"/>
</dbReference>
<comment type="similarity">
    <text evidence="5">Belongs to the YqgF HJR family.</text>
</comment>
<dbReference type="InterPro" id="IPR005227">
    <property type="entry name" value="YqgF"/>
</dbReference>
<evidence type="ECO:0000313" key="8">
    <source>
        <dbReference type="Proteomes" id="UP000034601"/>
    </source>
</evidence>
<evidence type="ECO:0000259" key="6">
    <source>
        <dbReference type="SMART" id="SM00732"/>
    </source>
</evidence>
<dbReference type="SMART" id="SM00732">
    <property type="entry name" value="YqgFc"/>
    <property type="match status" value="1"/>
</dbReference>
<dbReference type="HAMAP" id="MF_00651">
    <property type="entry name" value="Nuclease_YqgF"/>
    <property type="match status" value="1"/>
</dbReference>
<keyword evidence="3 5" id="KW-0540">Nuclease</keyword>
<dbReference type="CDD" id="cd16964">
    <property type="entry name" value="YqgF"/>
    <property type="match status" value="1"/>
</dbReference>
<evidence type="ECO:0000256" key="3">
    <source>
        <dbReference type="ARBA" id="ARBA00022722"/>
    </source>
</evidence>
<organism evidence="7 8">
    <name type="scientific">Candidatus Daviesbacteria bacterium GW2011_GWA2_40_9</name>
    <dbReference type="NCBI Taxonomy" id="1618424"/>
    <lineage>
        <taxon>Bacteria</taxon>
        <taxon>Candidatus Daviesiibacteriota</taxon>
    </lineage>
</organism>
<dbReference type="Pfam" id="PF03652">
    <property type="entry name" value="RuvX"/>
    <property type="match status" value="1"/>
</dbReference>
<dbReference type="GO" id="GO:0005737">
    <property type="term" value="C:cytoplasm"/>
    <property type="evidence" value="ECO:0007669"/>
    <property type="project" value="UniProtKB-SubCell"/>
</dbReference>
<dbReference type="GO" id="GO:0000967">
    <property type="term" value="P:rRNA 5'-end processing"/>
    <property type="evidence" value="ECO:0007669"/>
    <property type="project" value="UniProtKB-UniRule"/>
</dbReference>
<dbReference type="SUPFAM" id="SSF53098">
    <property type="entry name" value="Ribonuclease H-like"/>
    <property type="match status" value="1"/>
</dbReference>
<sequence length="126" mass="13970">MKYLGVDWGLKRVGLAISEGKIASPLAVLSVNSLQDGLDKLISFIKREEIDIVVIGKPEGESGKRVEAVVKKLKKVGLKVIEADETLSTQEAKKFLLRIGVSRKSRRLDDAWAATIILQRFLDEQP</sequence>
<dbReference type="GO" id="GO:0016788">
    <property type="term" value="F:hydrolase activity, acting on ester bonds"/>
    <property type="evidence" value="ECO:0007669"/>
    <property type="project" value="UniProtKB-UniRule"/>
</dbReference>
<comment type="function">
    <text evidence="5">Could be a nuclease involved in processing of the 5'-end of pre-16S rRNA.</text>
</comment>
<accession>A0A0G0WGB8</accession>
<dbReference type="GO" id="GO:0004518">
    <property type="term" value="F:nuclease activity"/>
    <property type="evidence" value="ECO:0007669"/>
    <property type="project" value="UniProtKB-KW"/>
</dbReference>
<dbReference type="EC" id="3.1.-.-" evidence="5"/>
<keyword evidence="2 5" id="KW-0690">Ribosome biogenesis</keyword>
<gene>
    <name evidence="7" type="ORF">UU29_C0006G0024</name>
</gene>
<evidence type="ECO:0000256" key="5">
    <source>
        <dbReference type="HAMAP-Rule" id="MF_00651"/>
    </source>
</evidence>
<comment type="subcellular location">
    <subcellularLocation>
        <location evidence="5">Cytoplasm</location>
    </subcellularLocation>
</comment>
<keyword evidence="1 5" id="KW-0963">Cytoplasm</keyword>
<dbReference type="InterPro" id="IPR037027">
    <property type="entry name" value="YqgF/RNaseH-like_dom_sf"/>
</dbReference>
<protein>
    <recommendedName>
        <fullName evidence="5">Putative pre-16S rRNA nuclease</fullName>
        <ecNumber evidence="5">3.1.-.-</ecNumber>
    </recommendedName>
</protein>
<dbReference type="Gene3D" id="3.30.420.140">
    <property type="entry name" value="YqgF/RNase H-like domain"/>
    <property type="match status" value="1"/>
</dbReference>
<evidence type="ECO:0000256" key="1">
    <source>
        <dbReference type="ARBA" id="ARBA00022490"/>
    </source>
</evidence>
<feature type="domain" description="YqgF/RNase H-like" evidence="6">
    <location>
        <begin position="1"/>
        <end position="92"/>
    </location>
</feature>
<dbReference type="Proteomes" id="UP000034601">
    <property type="component" value="Unassembled WGS sequence"/>
</dbReference>
<dbReference type="PANTHER" id="PTHR33317">
    <property type="entry name" value="POLYNUCLEOTIDYL TRANSFERASE, RIBONUCLEASE H-LIKE SUPERFAMILY PROTEIN"/>
    <property type="match status" value="1"/>
</dbReference>
<comment type="caution">
    <text evidence="7">The sequence shown here is derived from an EMBL/GenBank/DDBJ whole genome shotgun (WGS) entry which is preliminary data.</text>
</comment>
<dbReference type="InterPro" id="IPR006641">
    <property type="entry name" value="YqgF/RNaseH-like_dom"/>
</dbReference>
<dbReference type="NCBIfam" id="TIGR00250">
    <property type="entry name" value="RNAse_H_YqgF"/>
    <property type="match status" value="1"/>
</dbReference>
<dbReference type="InterPro" id="IPR012337">
    <property type="entry name" value="RNaseH-like_sf"/>
</dbReference>
<evidence type="ECO:0000256" key="2">
    <source>
        <dbReference type="ARBA" id="ARBA00022517"/>
    </source>
</evidence>
<dbReference type="PANTHER" id="PTHR33317:SF4">
    <property type="entry name" value="POLYNUCLEOTIDYL TRANSFERASE, RIBONUCLEASE H-LIKE SUPERFAMILY PROTEIN"/>
    <property type="match status" value="1"/>
</dbReference>
<reference evidence="7 8" key="1">
    <citation type="journal article" date="2015" name="Nature">
        <title>rRNA introns, odd ribosomes, and small enigmatic genomes across a large radiation of phyla.</title>
        <authorList>
            <person name="Brown C.T."/>
            <person name="Hug L.A."/>
            <person name="Thomas B.C."/>
            <person name="Sharon I."/>
            <person name="Castelle C.J."/>
            <person name="Singh A."/>
            <person name="Wilkins M.J."/>
            <person name="Williams K.H."/>
            <person name="Banfield J.F."/>
        </authorList>
    </citation>
    <scope>NUCLEOTIDE SEQUENCE [LARGE SCALE GENOMIC DNA]</scope>
</reference>
<evidence type="ECO:0000256" key="4">
    <source>
        <dbReference type="ARBA" id="ARBA00022801"/>
    </source>
</evidence>
<keyword evidence="4 5" id="KW-0378">Hydrolase</keyword>
<proteinExistence type="inferred from homology"/>
<dbReference type="AlphaFoldDB" id="A0A0G0WGB8"/>
<name>A0A0G0WGB8_9BACT</name>
<evidence type="ECO:0000313" key="7">
    <source>
        <dbReference type="EMBL" id="KKR83335.1"/>
    </source>
</evidence>